<reference evidence="3" key="1">
    <citation type="submission" date="2016-08" db="EMBL/GenBank/DDBJ databases">
        <authorList>
            <person name="Tokovenko B."/>
            <person name="Kalinowski J."/>
        </authorList>
    </citation>
    <scope>NUCLEOTIDE SEQUENCE [LARGE SCALE GENOMIC DNA]</scope>
    <source>
        <strain evidence="3">UTMC102</strain>
    </source>
</reference>
<dbReference type="Proteomes" id="UP000189004">
    <property type="component" value="Unassembled WGS sequence"/>
</dbReference>
<feature type="region of interest" description="Disordered" evidence="1">
    <location>
        <begin position="59"/>
        <end position="81"/>
    </location>
</feature>
<evidence type="ECO:0000256" key="1">
    <source>
        <dbReference type="SAM" id="MobiDB-lite"/>
    </source>
</evidence>
<accession>A0A1V3C043</accession>
<dbReference type="Pfam" id="PF07690">
    <property type="entry name" value="MFS_1"/>
    <property type="match status" value="1"/>
</dbReference>
<dbReference type="InterPro" id="IPR011701">
    <property type="entry name" value="MFS"/>
</dbReference>
<protein>
    <recommendedName>
        <fullName evidence="4">Major facilitator superfamily (MFS) profile domain-containing protein</fullName>
    </recommendedName>
</protein>
<dbReference type="AlphaFoldDB" id="A0A1V3C043"/>
<proteinExistence type="predicted"/>
<dbReference type="GO" id="GO:0022857">
    <property type="term" value="F:transmembrane transporter activity"/>
    <property type="evidence" value="ECO:0007669"/>
    <property type="project" value="InterPro"/>
</dbReference>
<sequence>MRALIIPLVPDLPPLLGTSSANAAWAITATLLAGSVATPVAGRLGDMYGERRMLPVSLGPLVAGPHRRRRLPAGQAGGTGA</sequence>
<dbReference type="InterPro" id="IPR036259">
    <property type="entry name" value="MFS_trans_sf"/>
</dbReference>
<dbReference type="SUPFAM" id="SSF103473">
    <property type="entry name" value="MFS general substrate transporter"/>
    <property type="match status" value="1"/>
</dbReference>
<dbReference type="Gene3D" id="1.20.1720.10">
    <property type="entry name" value="Multidrug resistance protein D"/>
    <property type="match status" value="1"/>
</dbReference>
<evidence type="ECO:0000313" key="2">
    <source>
        <dbReference type="EMBL" id="OOC54085.1"/>
    </source>
</evidence>
<comment type="caution">
    <text evidence="2">The sequence shown here is derived from an EMBL/GenBank/DDBJ whole genome shotgun (WGS) entry which is preliminary data.</text>
</comment>
<keyword evidence="3" id="KW-1185">Reference proteome</keyword>
<gene>
    <name evidence="2" type="ORF">NOSIN_09935</name>
</gene>
<name>A0A1V3C043_9ACTN</name>
<evidence type="ECO:0008006" key="4">
    <source>
        <dbReference type="Google" id="ProtNLM"/>
    </source>
</evidence>
<evidence type="ECO:0000313" key="3">
    <source>
        <dbReference type="Proteomes" id="UP000189004"/>
    </source>
</evidence>
<organism evidence="2 3">
    <name type="scientific">Nocardiopsis sinuspersici</name>
    <dbReference type="NCBI Taxonomy" id="501010"/>
    <lineage>
        <taxon>Bacteria</taxon>
        <taxon>Bacillati</taxon>
        <taxon>Actinomycetota</taxon>
        <taxon>Actinomycetes</taxon>
        <taxon>Streptosporangiales</taxon>
        <taxon>Nocardiopsidaceae</taxon>
        <taxon>Nocardiopsis</taxon>
    </lineage>
</organism>
<dbReference type="EMBL" id="MCOK01000001">
    <property type="protein sequence ID" value="OOC54085.1"/>
    <property type="molecule type" value="Genomic_DNA"/>
</dbReference>
<dbReference type="STRING" id="501010.NOSIN_09935"/>